<comment type="subcellular location">
    <subcellularLocation>
        <location evidence="1">Cell outer membrane</location>
        <topology evidence="1">Multi-pass membrane protein</topology>
    </subcellularLocation>
</comment>
<name>A0A5J5GLP1_9RHOB</name>
<evidence type="ECO:0000256" key="1">
    <source>
        <dbReference type="ARBA" id="ARBA00004571"/>
    </source>
</evidence>
<dbReference type="EMBL" id="VYQE01000002">
    <property type="protein sequence ID" value="KAA9009219.1"/>
    <property type="molecule type" value="Genomic_DNA"/>
</dbReference>
<feature type="chain" id="PRO_5023904767" description="Transporter" evidence="8">
    <location>
        <begin position="21"/>
        <end position="389"/>
    </location>
</feature>
<evidence type="ECO:0000256" key="5">
    <source>
        <dbReference type="ARBA" id="ARBA00022729"/>
    </source>
</evidence>
<keyword evidence="5 8" id="KW-0732">Signal</keyword>
<accession>A0A5J5GLP1</accession>
<keyword evidence="3" id="KW-1134">Transmembrane beta strand</keyword>
<dbReference type="Pfam" id="PF03349">
    <property type="entry name" value="Toluene_X"/>
    <property type="match status" value="1"/>
</dbReference>
<comment type="similarity">
    <text evidence="2">Belongs to the OmpP1/FadL family.</text>
</comment>
<dbReference type="PANTHER" id="PTHR35093:SF8">
    <property type="entry name" value="OUTER MEMBRANE PROTEIN NMB0088-RELATED"/>
    <property type="match status" value="1"/>
</dbReference>
<keyword evidence="4" id="KW-0812">Transmembrane</keyword>
<keyword evidence="10" id="KW-1185">Reference proteome</keyword>
<sequence>MQKHLTAAAALLVTTTAAQAGGIDRGRTDYGVLFEPGNYIQLGATLVQPDVSGDYPAAFGGGSTGDMSDDYVTPSFALKMQLNDRLGLGLFAGRPFGADATYSQGLYTGLNAEWDSEGMTAVLKYDVNPNFSVYGGARYVTSTAEIAIPDALIRGGFQAAAQAGNAQAGAIATLSPAGALAYTAETDNDGATSFVGGVAYQRPEIALRVSLTYEQGYTHEFDTVENLAGVPTVGPGFESTTEIEMPDTWTLDFQTGVAPGTLVFGSVRYAEWDVWEVRPTGYDAVFNDNITDFDTAVTTYQVGVGRQITENFSGFVRATYEASDGNEASRLAPTDGTKGIGIGGTYAMDNSEVTVGIEYQQLGDATTADGTEFEDNSALGVGITFGHSF</sequence>
<evidence type="ECO:0000313" key="10">
    <source>
        <dbReference type="Proteomes" id="UP000326554"/>
    </source>
</evidence>
<dbReference type="GO" id="GO:0015483">
    <property type="term" value="F:long-chain fatty acid transporting porin activity"/>
    <property type="evidence" value="ECO:0007669"/>
    <property type="project" value="TreeGrafter"/>
</dbReference>
<evidence type="ECO:0000256" key="7">
    <source>
        <dbReference type="ARBA" id="ARBA00023237"/>
    </source>
</evidence>
<dbReference type="Gene3D" id="2.40.160.60">
    <property type="entry name" value="Outer membrane protein transport protein (OMPP1/FadL/TodX)"/>
    <property type="match status" value="1"/>
</dbReference>
<keyword evidence="6" id="KW-0472">Membrane</keyword>
<feature type="signal peptide" evidence="8">
    <location>
        <begin position="1"/>
        <end position="20"/>
    </location>
</feature>
<comment type="caution">
    <text evidence="9">The sequence shown here is derived from an EMBL/GenBank/DDBJ whole genome shotgun (WGS) entry which is preliminary data.</text>
</comment>
<evidence type="ECO:0000256" key="6">
    <source>
        <dbReference type="ARBA" id="ARBA00023136"/>
    </source>
</evidence>
<gene>
    <name evidence="9" type="ORF">F3S47_08170</name>
</gene>
<evidence type="ECO:0000256" key="2">
    <source>
        <dbReference type="ARBA" id="ARBA00008163"/>
    </source>
</evidence>
<evidence type="ECO:0008006" key="11">
    <source>
        <dbReference type="Google" id="ProtNLM"/>
    </source>
</evidence>
<evidence type="ECO:0000313" key="9">
    <source>
        <dbReference type="EMBL" id="KAA9009219.1"/>
    </source>
</evidence>
<dbReference type="RefSeq" id="WP_150444752.1">
    <property type="nucleotide sequence ID" value="NZ_VYQE01000002.1"/>
</dbReference>
<keyword evidence="7" id="KW-0998">Cell outer membrane</keyword>
<evidence type="ECO:0000256" key="4">
    <source>
        <dbReference type="ARBA" id="ARBA00022692"/>
    </source>
</evidence>
<protein>
    <recommendedName>
        <fullName evidence="11">Transporter</fullName>
    </recommendedName>
</protein>
<dbReference type="AlphaFoldDB" id="A0A5J5GLP1"/>
<dbReference type="Proteomes" id="UP000326554">
    <property type="component" value="Unassembled WGS sequence"/>
</dbReference>
<evidence type="ECO:0000256" key="8">
    <source>
        <dbReference type="SAM" id="SignalP"/>
    </source>
</evidence>
<dbReference type="PANTHER" id="PTHR35093">
    <property type="entry name" value="OUTER MEMBRANE PROTEIN NMB0088-RELATED"/>
    <property type="match status" value="1"/>
</dbReference>
<dbReference type="SUPFAM" id="SSF56935">
    <property type="entry name" value="Porins"/>
    <property type="match status" value="1"/>
</dbReference>
<organism evidence="9 10">
    <name type="scientific">Histidinibacterium aquaticum</name>
    <dbReference type="NCBI Taxonomy" id="2613962"/>
    <lineage>
        <taxon>Bacteria</taxon>
        <taxon>Pseudomonadati</taxon>
        <taxon>Pseudomonadota</taxon>
        <taxon>Alphaproteobacteria</taxon>
        <taxon>Rhodobacterales</taxon>
        <taxon>Paracoccaceae</taxon>
        <taxon>Histidinibacterium</taxon>
    </lineage>
</organism>
<proteinExistence type="inferred from homology"/>
<dbReference type="GO" id="GO:0009279">
    <property type="term" value="C:cell outer membrane"/>
    <property type="evidence" value="ECO:0007669"/>
    <property type="project" value="UniProtKB-SubCell"/>
</dbReference>
<dbReference type="InterPro" id="IPR005017">
    <property type="entry name" value="OMPP1/FadL/TodX"/>
</dbReference>
<reference evidence="9 10" key="1">
    <citation type="submission" date="2019-09" db="EMBL/GenBank/DDBJ databases">
        <authorList>
            <person name="Park J.-S."/>
            <person name="Choi H.-J."/>
        </authorList>
    </citation>
    <scope>NUCLEOTIDE SEQUENCE [LARGE SCALE GENOMIC DNA]</scope>
    <source>
        <strain evidence="9 10">176SS1-4</strain>
    </source>
</reference>
<evidence type="ECO:0000256" key="3">
    <source>
        <dbReference type="ARBA" id="ARBA00022452"/>
    </source>
</evidence>